<comment type="similarity">
    <text evidence="3 8">Belongs to the class-I DAHP synthase family.</text>
</comment>
<comment type="function">
    <text evidence="1 8">Stereospecific condensation of phosphoenolpyruvate (PEP) and D-erythrose-4-phosphate (E4P) giving rise to 3-deoxy-D-arabino-heptulosonate-7-phosphate (DAHP).</text>
</comment>
<dbReference type="NCBIfam" id="TIGR00034">
    <property type="entry name" value="aroFGH"/>
    <property type="match status" value="1"/>
</dbReference>
<dbReference type="FunFam" id="3.20.20.70:FF:000005">
    <property type="entry name" value="Phospho-2-dehydro-3-deoxyheptonate aldolase"/>
    <property type="match status" value="1"/>
</dbReference>
<reference evidence="10" key="1">
    <citation type="submission" date="2023-05" db="EMBL/GenBank/DDBJ databases">
        <authorList>
            <person name="Du J."/>
        </authorList>
    </citation>
    <scope>NUCLEOTIDE SEQUENCE</scope>
    <source>
        <strain evidence="10">UMB1064</strain>
    </source>
</reference>
<dbReference type="GO" id="GO:0009073">
    <property type="term" value="P:aromatic amino acid family biosynthetic process"/>
    <property type="evidence" value="ECO:0007669"/>
    <property type="project" value="UniProtKB-KW"/>
</dbReference>
<evidence type="ECO:0000256" key="1">
    <source>
        <dbReference type="ARBA" id="ARBA00003726"/>
    </source>
</evidence>
<proteinExistence type="inferred from homology"/>
<evidence type="ECO:0000313" key="10">
    <source>
        <dbReference type="EMBL" id="MEO3716987.1"/>
    </source>
</evidence>
<evidence type="ECO:0000256" key="8">
    <source>
        <dbReference type="PIRNR" id="PIRNR001361"/>
    </source>
</evidence>
<gene>
    <name evidence="10" type="ORF">QP460_005220</name>
</gene>
<keyword evidence="5 8" id="KW-0808">Transferase</keyword>
<dbReference type="GO" id="GO:0008652">
    <property type="term" value="P:amino acid biosynthetic process"/>
    <property type="evidence" value="ECO:0007669"/>
    <property type="project" value="UniProtKB-KW"/>
</dbReference>
<evidence type="ECO:0000256" key="7">
    <source>
        <dbReference type="ARBA" id="ARBA00047508"/>
    </source>
</evidence>
<reference evidence="10" key="2">
    <citation type="submission" date="2024-05" db="EMBL/GenBank/DDBJ databases">
        <authorList>
            <person name="Wolfe A."/>
        </authorList>
    </citation>
    <scope>NUCLEOTIDE SEQUENCE</scope>
    <source>
        <strain evidence="10">UMB1064</strain>
    </source>
</reference>
<dbReference type="GO" id="GO:0003849">
    <property type="term" value="F:3-deoxy-7-phosphoheptulonate synthase activity"/>
    <property type="evidence" value="ECO:0007669"/>
    <property type="project" value="UniProtKB-EC"/>
</dbReference>
<organism evidence="10 11">
    <name type="scientific">Corynebacterium amycolatum</name>
    <dbReference type="NCBI Taxonomy" id="43765"/>
    <lineage>
        <taxon>Bacteria</taxon>
        <taxon>Bacillati</taxon>
        <taxon>Actinomycetota</taxon>
        <taxon>Actinomycetes</taxon>
        <taxon>Mycobacteriales</taxon>
        <taxon>Corynebacteriaceae</taxon>
        <taxon>Corynebacterium</taxon>
    </lineage>
</organism>
<dbReference type="NCBIfam" id="NF009395">
    <property type="entry name" value="PRK12755.1"/>
    <property type="match status" value="1"/>
</dbReference>
<evidence type="ECO:0000256" key="6">
    <source>
        <dbReference type="ARBA" id="ARBA00023141"/>
    </source>
</evidence>
<dbReference type="InterPro" id="IPR006219">
    <property type="entry name" value="DAHP_synth_1"/>
</dbReference>
<name>A0AAW9SIE5_CORAY</name>
<evidence type="ECO:0000259" key="9">
    <source>
        <dbReference type="Pfam" id="PF00793"/>
    </source>
</evidence>
<dbReference type="GO" id="GO:0005737">
    <property type="term" value="C:cytoplasm"/>
    <property type="evidence" value="ECO:0007669"/>
    <property type="project" value="TreeGrafter"/>
</dbReference>
<evidence type="ECO:0000256" key="3">
    <source>
        <dbReference type="ARBA" id="ARBA00007985"/>
    </source>
</evidence>
<dbReference type="Gene3D" id="3.20.20.70">
    <property type="entry name" value="Aldolase class I"/>
    <property type="match status" value="1"/>
</dbReference>
<protein>
    <recommendedName>
        <fullName evidence="8">Phospho-2-dehydro-3-deoxyheptonate aldolase</fullName>
        <ecNumber evidence="8">2.5.1.54</ecNumber>
    </recommendedName>
</protein>
<keyword evidence="4 8" id="KW-0028">Amino-acid biosynthesis</keyword>
<dbReference type="EC" id="2.5.1.54" evidence="8"/>
<comment type="catalytic activity">
    <reaction evidence="7 8">
        <text>D-erythrose 4-phosphate + phosphoenolpyruvate + H2O = 7-phospho-2-dehydro-3-deoxy-D-arabino-heptonate + phosphate</text>
        <dbReference type="Rhea" id="RHEA:14717"/>
        <dbReference type="ChEBI" id="CHEBI:15377"/>
        <dbReference type="ChEBI" id="CHEBI:16897"/>
        <dbReference type="ChEBI" id="CHEBI:43474"/>
        <dbReference type="ChEBI" id="CHEBI:58394"/>
        <dbReference type="ChEBI" id="CHEBI:58702"/>
        <dbReference type="EC" id="2.5.1.54"/>
    </reaction>
</comment>
<evidence type="ECO:0000313" key="11">
    <source>
        <dbReference type="Proteomes" id="UP001223646"/>
    </source>
</evidence>
<dbReference type="InterPro" id="IPR006218">
    <property type="entry name" value="DAHP1/KDSA"/>
</dbReference>
<keyword evidence="6 8" id="KW-0057">Aromatic amino acid biosynthesis</keyword>
<dbReference type="InterPro" id="IPR013785">
    <property type="entry name" value="Aldolase_TIM"/>
</dbReference>
<dbReference type="Pfam" id="PF00793">
    <property type="entry name" value="DAHP_synth_1"/>
    <property type="match status" value="1"/>
</dbReference>
<dbReference type="PANTHER" id="PTHR21225:SF12">
    <property type="entry name" value="PHOSPHO-2-DEHYDRO-3-DEOXYHEPTONATE ALDOLASE, TYROSINE-INHIBITED"/>
    <property type="match status" value="1"/>
</dbReference>
<dbReference type="PANTHER" id="PTHR21225">
    <property type="entry name" value="PHOSPHO-2-DEHYDRO-3-DEOXYHEPTONATE ALDOLASE DAHP SYNTHETASE"/>
    <property type="match status" value="1"/>
</dbReference>
<evidence type="ECO:0000256" key="5">
    <source>
        <dbReference type="ARBA" id="ARBA00022679"/>
    </source>
</evidence>
<dbReference type="AlphaFoldDB" id="A0AAW9SIE5"/>
<dbReference type="EMBL" id="JASOOY020000019">
    <property type="protein sequence ID" value="MEO3716987.1"/>
    <property type="molecule type" value="Genomic_DNA"/>
</dbReference>
<comment type="caution">
    <text evidence="10">The sequence shown here is derived from an EMBL/GenBank/DDBJ whole genome shotgun (WGS) entry which is preliminary data.</text>
</comment>
<comment type="pathway">
    <text evidence="2 8">Metabolic intermediate biosynthesis; chorismate biosynthesis; chorismate from D-erythrose 4-phosphate and phosphoenolpyruvate: step 1/7.</text>
</comment>
<feature type="domain" description="DAHP synthetase I/KDSA" evidence="9">
    <location>
        <begin position="53"/>
        <end position="348"/>
    </location>
</feature>
<evidence type="ECO:0000256" key="4">
    <source>
        <dbReference type="ARBA" id="ARBA00022605"/>
    </source>
</evidence>
<dbReference type="RefSeq" id="WP_284827306.1">
    <property type="nucleotide sequence ID" value="NZ_JASOOY020000019.1"/>
</dbReference>
<dbReference type="PIRSF" id="PIRSF001361">
    <property type="entry name" value="DAHP_synthase"/>
    <property type="match status" value="1"/>
</dbReference>
<accession>A0AAW9SIE5</accession>
<dbReference type="SUPFAM" id="SSF51569">
    <property type="entry name" value="Aldolase"/>
    <property type="match status" value="1"/>
</dbReference>
<evidence type="ECO:0000256" key="2">
    <source>
        <dbReference type="ARBA" id="ARBA00004688"/>
    </source>
</evidence>
<dbReference type="Proteomes" id="UP001223646">
    <property type="component" value="Unassembled WGS sequence"/>
</dbReference>
<sequence length="363" mass="39563">MTPPTSLEAPASTANRRVVAFHDLPSPEEVMAKQPLTPNLVNEVEQSRLDIARVIAREDDRLLVVVGPCSIHDPEAAIDYARRLKATADELDEDLLVVMRVYFEKPRTTVGWKGLINDPDLDSSFKINKGLHMAREVLIEVLRTGLPAGAEFLEPNSPQYIADAVSWGAIGARTTESQVHRQLASGLSMPIGFKNGTDGNVQVAVDSLVSAANPHFFFGMNDQGRAAVVETAGNHNCHLILRGGTSGPNWDEESLNDAEARLNKAEQTVSIMVDASHANSGKSEVRQAEVVEELGKLIGAGDERITGIMMESFLEAGAQKITDGRNGLVYGKSVTDACMDWETTDRLLRTLAAEVRKRRQARD</sequence>